<evidence type="ECO:0000313" key="1">
    <source>
        <dbReference type="EMBL" id="CAE2258821.1"/>
    </source>
</evidence>
<dbReference type="AlphaFoldDB" id="A0A7S4JBY5"/>
<reference evidence="1" key="1">
    <citation type="submission" date="2021-01" db="EMBL/GenBank/DDBJ databases">
        <authorList>
            <person name="Corre E."/>
            <person name="Pelletier E."/>
            <person name="Niang G."/>
            <person name="Scheremetjew M."/>
            <person name="Finn R."/>
            <person name="Kale V."/>
            <person name="Holt S."/>
            <person name="Cochrane G."/>
            <person name="Meng A."/>
            <person name="Brown T."/>
            <person name="Cohen L."/>
        </authorList>
    </citation>
    <scope>NUCLEOTIDE SEQUENCE</scope>
    <source>
        <strain evidence="1">CCMP 2712</strain>
    </source>
</reference>
<gene>
    <name evidence="1" type="ORF">GTHE00462_LOCUS4485</name>
</gene>
<dbReference type="EMBL" id="HBKN01005572">
    <property type="protein sequence ID" value="CAE2258821.1"/>
    <property type="molecule type" value="Transcribed_RNA"/>
</dbReference>
<organism evidence="1">
    <name type="scientific">Guillardia theta</name>
    <name type="common">Cryptophyte</name>
    <name type="synonym">Cryptomonas phi</name>
    <dbReference type="NCBI Taxonomy" id="55529"/>
    <lineage>
        <taxon>Eukaryota</taxon>
        <taxon>Cryptophyceae</taxon>
        <taxon>Pyrenomonadales</taxon>
        <taxon>Geminigeraceae</taxon>
        <taxon>Guillardia</taxon>
    </lineage>
</organism>
<sequence>MKRTMRRISEYFEILNQVWEEIFQLRNLYQSNLSAVIQCPTEAEECLSIRMRWAFVEEEELPFSPSVWPTLLVHIPWHYPFRAPSWAFLGLYDHLPSTASFLSIFRELHCRYASMDHDQTLGGEDEGGNEPREEEGPLYGRGFAHLVQSWLEACLSFVDQNEL</sequence>
<protein>
    <submittedName>
        <fullName evidence="1">Uncharacterized protein</fullName>
    </submittedName>
</protein>
<accession>A0A7S4JBY5</accession>
<proteinExistence type="predicted"/>
<name>A0A7S4JBY5_GUITH</name>